<evidence type="ECO:0000313" key="4">
    <source>
        <dbReference type="EMBL" id="CEL58377.1"/>
    </source>
</evidence>
<organism evidence="3 5">
    <name type="scientific">Thanatephorus cucumeris (strain AG1-IB / isolate 7/3/14)</name>
    <name type="common">Lettuce bottom rot fungus</name>
    <name type="synonym">Rhizoctonia solani</name>
    <dbReference type="NCBI Taxonomy" id="1108050"/>
    <lineage>
        <taxon>Eukaryota</taxon>
        <taxon>Fungi</taxon>
        <taxon>Dikarya</taxon>
        <taxon>Basidiomycota</taxon>
        <taxon>Agaricomycotina</taxon>
        <taxon>Agaricomycetes</taxon>
        <taxon>Cantharellales</taxon>
        <taxon>Ceratobasidiaceae</taxon>
        <taxon>Rhizoctonia</taxon>
        <taxon>Rhizoctonia solani AG-1</taxon>
    </lineage>
</organism>
<keyword evidence="2" id="KW-0732">Signal</keyword>
<dbReference type="AlphaFoldDB" id="M5BM46"/>
<sequence>MFKLTRAFAVAAVLSSGVLCAPVRQDAGKPISAGQSADPSVPAKSVFGTIAQDPNYQSHPTALCIVPAMAKDAGLSQGQEQLVVKQALELCSEAKTIVVSSKSLKRSQQLPNSGVQAHPPNGEFHPGAPHPVRAVDGQPLQAGAPQPASPQDLPPHPEATPHPSPNSLPAAPHQARDRSSPAPLPNSQAPPKSEHLPPHPVARSDPMKLPNDEHPSHPMSSPVLGAPQPHAARDLQPQPEHIPKQPAVPQPKEPHPVGARSEVPHPNPEVPHPNVEVPPEPSSVPPHQAAVRSAPEQPPNMGVSPKPVQNAPATRPLEPGPKFLKPRVPMPKSHLSQFLN</sequence>
<proteinExistence type="predicted"/>
<protein>
    <submittedName>
        <fullName evidence="3">Uncharacterized protein</fullName>
    </submittedName>
</protein>
<reference evidence="3" key="1">
    <citation type="submission" date="2012-10" db="EMBL/GenBank/DDBJ databases">
        <authorList>
            <person name="Jelonek L."/>
        </authorList>
    </citation>
    <scope>NUCLEOTIDE SEQUENCE</scope>
    <source>
        <strain evidence="3">Isolate 7/3/14</strain>
    </source>
</reference>
<evidence type="ECO:0000313" key="6">
    <source>
        <dbReference type="Proteomes" id="UP000059188"/>
    </source>
</evidence>
<feature type="region of interest" description="Disordered" evidence="1">
    <location>
        <begin position="101"/>
        <end position="340"/>
    </location>
</feature>
<dbReference type="OrthoDB" id="3258213at2759"/>
<gene>
    <name evidence="3" type="ORF">BN14_01921</name>
    <name evidence="4" type="ORF">RSOLAG1IB_03123</name>
</gene>
<evidence type="ECO:0000256" key="1">
    <source>
        <dbReference type="SAM" id="MobiDB-lite"/>
    </source>
</evidence>
<evidence type="ECO:0000313" key="3">
    <source>
        <dbReference type="EMBL" id="CCO27931.1"/>
    </source>
</evidence>
<dbReference type="EMBL" id="CAOJ01002603">
    <property type="protein sequence ID" value="CCO27931.1"/>
    <property type="molecule type" value="Genomic_DNA"/>
</dbReference>
<evidence type="ECO:0000256" key="2">
    <source>
        <dbReference type="SAM" id="SignalP"/>
    </source>
</evidence>
<feature type="compositionally biased region" description="Polar residues" evidence="1">
    <location>
        <begin position="101"/>
        <end position="115"/>
    </location>
</feature>
<reference evidence="3 5" key="2">
    <citation type="journal article" date="2013" name="J. Biotechnol.">
        <title>Establishment and interpretation of the genome sequence of the phytopathogenic fungus Rhizoctonia solani AG1-IB isolate 7/3/14.</title>
        <authorList>
            <person name="Wibberg D.W."/>
            <person name="Jelonek L.J."/>
            <person name="Rupp O.R."/>
            <person name="Hennig M.H."/>
            <person name="Eikmeyer F.E."/>
            <person name="Goesmann A.G."/>
            <person name="Hartmann A.H."/>
            <person name="Borriss R.B."/>
            <person name="Grosch R.G."/>
            <person name="Puehler A.P."/>
            <person name="Schlueter A.S."/>
        </authorList>
    </citation>
    <scope>NUCLEOTIDE SEQUENCE [LARGE SCALE GENOMIC DNA]</scope>
    <source>
        <strain evidence="5">AG1-IB / isolate 7/3/14</strain>
        <strain evidence="3">Isolate 7/3/14</strain>
    </source>
</reference>
<feature type="compositionally biased region" description="Pro residues" evidence="1">
    <location>
        <begin position="265"/>
        <end position="284"/>
    </location>
</feature>
<dbReference type="Proteomes" id="UP000012065">
    <property type="component" value="Unassembled WGS sequence"/>
</dbReference>
<dbReference type="STRING" id="1108050.M5BM46"/>
<dbReference type="HOGENOM" id="CLU_046746_0_0_1"/>
<dbReference type="Proteomes" id="UP000059188">
    <property type="component" value="Unassembled WGS sequence"/>
</dbReference>
<evidence type="ECO:0000313" key="5">
    <source>
        <dbReference type="Proteomes" id="UP000012065"/>
    </source>
</evidence>
<name>M5BM46_THACB</name>
<feature type="signal peptide" evidence="2">
    <location>
        <begin position="1"/>
        <end position="20"/>
    </location>
</feature>
<keyword evidence="6" id="KW-1185">Reference proteome</keyword>
<feature type="compositionally biased region" description="Pro residues" evidence="1">
    <location>
        <begin position="152"/>
        <end position="166"/>
    </location>
</feature>
<feature type="chain" id="PRO_5007689294" evidence="2">
    <location>
        <begin position="21"/>
        <end position="340"/>
    </location>
</feature>
<reference evidence="4 6" key="3">
    <citation type="submission" date="2014-11" db="EMBL/GenBank/DDBJ databases">
        <authorList>
            <person name="Wibberg Daniel"/>
        </authorList>
    </citation>
    <scope>NUCLEOTIDE SEQUENCE [LARGE SCALE GENOMIC DNA]</scope>
    <source>
        <strain evidence="4">Rhizoctonia solani AG1-IB 7/3/14</strain>
    </source>
</reference>
<dbReference type="EMBL" id="LN679102">
    <property type="protein sequence ID" value="CEL58377.1"/>
    <property type="molecule type" value="Genomic_DNA"/>
</dbReference>
<accession>M5BM46</accession>